<keyword evidence="2" id="KW-0472">Membrane</keyword>
<evidence type="ECO:0000313" key="4">
    <source>
        <dbReference type="EMBL" id="KAK2170025.1"/>
    </source>
</evidence>
<dbReference type="PANTHER" id="PTHR24023:SF1112">
    <property type="entry name" value="COL_CUTICLE_N DOMAIN-CONTAINING PROTEIN-RELATED"/>
    <property type="match status" value="1"/>
</dbReference>
<feature type="transmembrane region" description="Helical" evidence="2">
    <location>
        <begin position="295"/>
        <end position="318"/>
    </location>
</feature>
<dbReference type="EMBL" id="JAODUP010000005">
    <property type="protein sequence ID" value="KAK2170025.1"/>
    <property type="molecule type" value="Genomic_DNA"/>
</dbReference>
<evidence type="ECO:0000256" key="3">
    <source>
        <dbReference type="SAM" id="SignalP"/>
    </source>
</evidence>
<evidence type="ECO:0000256" key="1">
    <source>
        <dbReference type="SAM" id="MobiDB-lite"/>
    </source>
</evidence>
<feature type="compositionally biased region" description="Low complexity" evidence="1">
    <location>
        <begin position="249"/>
        <end position="259"/>
    </location>
</feature>
<sequence>MGFHWLLTVIIVRLIHSQVRAKSEDYCISTWNTYGAVAIDVDYQMSFDVMRSMKVYFCDRKDILIQLWLPTDKRDEMQLIWEYPITAPDTVPSEKMVIIPKSAQIQVLPTYRMGVAPTVPGLFPMGMNFFPSNQGSVIVSKLNYYPDSFDIGDKVPYIDLMYPYKFSIGVCNDTAKCELPDISQPTRPLLNETTNTTTLPPFLLPGPPGPMGIPGPMGQMGQIGVVGISGDMGSPGEEGYKGLLGDEGPSGLPGPAGKKGPVGDPGPAVDPGKRGSALTSVEEDCDCTGFRDPNVVLGMLIWALLLTLLIVVGLLIVTRSMNEVDKTR</sequence>
<dbReference type="Proteomes" id="UP001208570">
    <property type="component" value="Unassembled WGS sequence"/>
</dbReference>
<keyword evidence="3" id="KW-0732">Signal</keyword>
<dbReference type="Pfam" id="PF01391">
    <property type="entry name" value="Collagen"/>
    <property type="match status" value="1"/>
</dbReference>
<gene>
    <name evidence="4" type="ORF">LSH36_5g18059</name>
</gene>
<dbReference type="GO" id="GO:0031012">
    <property type="term" value="C:extracellular matrix"/>
    <property type="evidence" value="ECO:0007669"/>
    <property type="project" value="TreeGrafter"/>
</dbReference>
<evidence type="ECO:0000256" key="2">
    <source>
        <dbReference type="SAM" id="Phobius"/>
    </source>
</evidence>
<protein>
    <submittedName>
        <fullName evidence="4">Uncharacterized protein</fullName>
    </submittedName>
</protein>
<dbReference type="InterPro" id="IPR050149">
    <property type="entry name" value="Collagen_superfamily"/>
</dbReference>
<accession>A0AAD9KFW7</accession>
<dbReference type="GO" id="GO:0030020">
    <property type="term" value="F:extracellular matrix structural constituent conferring tensile strength"/>
    <property type="evidence" value="ECO:0007669"/>
    <property type="project" value="TreeGrafter"/>
</dbReference>
<organism evidence="4 5">
    <name type="scientific">Paralvinella palmiformis</name>
    <dbReference type="NCBI Taxonomy" id="53620"/>
    <lineage>
        <taxon>Eukaryota</taxon>
        <taxon>Metazoa</taxon>
        <taxon>Spiralia</taxon>
        <taxon>Lophotrochozoa</taxon>
        <taxon>Annelida</taxon>
        <taxon>Polychaeta</taxon>
        <taxon>Sedentaria</taxon>
        <taxon>Canalipalpata</taxon>
        <taxon>Terebellida</taxon>
        <taxon>Terebelliformia</taxon>
        <taxon>Alvinellidae</taxon>
        <taxon>Paralvinella</taxon>
    </lineage>
</organism>
<feature type="region of interest" description="Disordered" evidence="1">
    <location>
        <begin position="241"/>
        <end position="277"/>
    </location>
</feature>
<keyword evidence="2" id="KW-0812">Transmembrane</keyword>
<dbReference type="PANTHER" id="PTHR24023">
    <property type="entry name" value="COLLAGEN ALPHA"/>
    <property type="match status" value="1"/>
</dbReference>
<name>A0AAD9KFW7_9ANNE</name>
<reference evidence="4" key="1">
    <citation type="journal article" date="2023" name="Mol. Biol. Evol.">
        <title>Third-Generation Sequencing Reveals the Adaptive Role of the Epigenome in Three Deep-Sea Polychaetes.</title>
        <authorList>
            <person name="Perez M."/>
            <person name="Aroh O."/>
            <person name="Sun Y."/>
            <person name="Lan Y."/>
            <person name="Juniper S.K."/>
            <person name="Young C.R."/>
            <person name="Angers B."/>
            <person name="Qian P.Y."/>
        </authorList>
    </citation>
    <scope>NUCLEOTIDE SEQUENCE</scope>
    <source>
        <strain evidence="4">P08H-3</strain>
    </source>
</reference>
<dbReference type="InterPro" id="IPR008160">
    <property type="entry name" value="Collagen"/>
</dbReference>
<feature type="chain" id="PRO_5041947077" evidence="3">
    <location>
        <begin position="22"/>
        <end position="328"/>
    </location>
</feature>
<comment type="caution">
    <text evidence="4">The sequence shown here is derived from an EMBL/GenBank/DDBJ whole genome shotgun (WGS) entry which is preliminary data.</text>
</comment>
<evidence type="ECO:0000313" key="5">
    <source>
        <dbReference type="Proteomes" id="UP001208570"/>
    </source>
</evidence>
<proteinExistence type="predicted"/>
<keyword evidence="2" id="KW-1133">Transmembrane helix</keyword>
<keyword evidence="5" id="KW-1185">Reference proteome</keyword>
<dbReference type="AlphaFoldDB" id="A0AAD9KFW7"/>
<dbReference type="GO" id="GO:0030198">
    <property type="term" value="P:extracellular matrix organization"/>
    <property type="evidence" value="ECO:0007669"/>
    <property type="project" value="TreeGrafter"/>
</dbReference>
<feature type="signal peptide" evidence="3">
    <location>
        <begin position="1"/>
        <end position="21"/>
    </location>
</feature>
<dbReference type="GO" id="GO:0005615">
    <property type="term" value="C:extracellular space"/>
    <property type="evidence" value="ECO:0007669"/>
    <property type="project" value="TreeGrafter"/>
</dbReference>